<dbReference type="OrthoDB" id="1024052at2"/>
<keyword evidence="1" id="KW-0812">Transmembrane</keyword>
<feature type="transmembrane region" description="Helical" evidence="1">
    <location>
        <begin position="105"/>
        <end position="125"/>
    </location>
</feature>
<evidence type="ECO:0000256" key="1">
    <source>
        <dbReference type="SAM" id="Phobius"/>
    </source>
</evidence>
<feature type="transmembrane region" description="Helical" evidence="1">
    <location>
        <begin position="75"/>
        <end position="93"/>
    </location>
</feature>
<comment type="caution">
    <text evidence="2">The sequence shown here is derived from an EMBL/GenBank/DDBJ whole genome shotgun (WGS) entry which is preliminary data.</text>
</comment>
<dbReference type="AlphaFoldDB" id="A0A5J4FXV2"/>
<dbReference type="Pfam" id="PF17555">
    <property type="entry name" value="TssN"/>
    <property type="match status" value="1"/>
</dbReference>
<evidence type="ECO:0000313" key="2">
    <source>
        <dbReference type="EMBL" id="GEQ86168.1"/>
    </source>
</evidence>
<feature type="transmembrane region" description="Helical" evidence="1">
    <location>
        <begin position="137"/>
        <end position="157"/>
    </location>
</feature>
<dbReference type="Proteomes" id="UP000326994">
    <property type="component" value="Unassembled WGS sequence"/>
</dbReference>
<dbReference type="EMBL" id="BKCF01000002">
    <property type="protein sequence ID" value="GEQ86168.1"/>
    <property type="molecule type" value="Genomic_DNA"/>
</dbReference>
<keyword evidence="3" id="KW-1185">Reference proteome</keyword>
<gene>
    <name evidence="2" type="ORF">ULMS_16760</name>
</gene>
<protein>
    <submittedName>
        <fullName evidence="2">Uncharacterized protein</fullName>
    </submittedName>
</protein>
<feature type="transmembrane region" description="Helical" evidence="1">
    <location>
        <begin position="44"/>
        <end position="63"/>
    </location>
</feature>
<keyword evidence="1" id="KW-0472">Membrane</keyword>
<sequence>MGSIGNIANGEVLKMSIGLLILSSIIMMLVTKVRKVFTKNKKKAILYALFVLITFALTALLSSSKILNDTPINSFYGFQTLFILLGVLHLWFVRKYFPSLSEDPSDFFSEFLFAFAYCALGLIAFTNVVNRFKSPFSYIFMGSVIWFLIPTLVYKLYEFATQIPLPVFDSWFFPLGKDIKDPTKDELANPKVISFEFKKKDALTDVTNFRIKAPQSMEFGKLFYFFIIDYNERHPEGKIDIVDPNSQQPSAWVFHVKPKWYQGVKHINFNHTVAASAIKEDDVIICRRVLS</sequence>
<feature type="transmembrane region" description="Helical" evidence="1">
    <location>
        <begin position="12"/>
        <end position="32"/>
    </location>
</feature>
<accession>A0A5J4FXV2</accession>
<proteinExistence type="predicted"/>
<keyword evidence="1" id="KW-1133">Transmembrane helix</keyword>
<dbReference type="InterPro" id="IPR035177">
    <property type="entry name" value="TssN"/>
</dbReference>
<evidence type="ECO:0000313" key="3">
    <source>
        <dbReference type="Proteomes" id="UP000326994"/>
    </source>
</evidence>
<organism evidence="2 3">
    <name type="scientific">Patiriisocius marinistellae</name>
    <dbReference type="NCBI Taxonomy" id="2494560"/>
    <lineage>
        <taxon>Bacteria</taxon>
        <taxon>Pseudomonadati</taxon>
        <taxon>Bacteroidota</taxon>
        <taxon>Flavobacteriia</taxon>
        <taxon>Flavobacteriales</taxon>
        <taxon>Flavobacteriaceae</taxon>
        <taxon>Patiriisocius</taxon>
    </lineage>
</organism>
<name>A0A5J4FXV2_9FLAO</name>
<reference evidence="2 3" key="1">
    <citation type="submission" date="2019-08" db="EMBL/GenBank/DDBJ databases">
        <title>Ulvibacter marinistellae sp. nov., isolated from a starfish, Patiria pectinifera.</title>
        <authorList>
            <person name="Kawano K."/>
            <person name="Ushijima N."/>
            <person name="Kihara M."/>
            <person name="Itoh H."/>
        </authorList>
    </citation>
    <scope>NUCLEOTIDE SEQUENCE [LARGE SCALE GENOMIC DNA]</scope>
    <source>
        <strain evidence="2 3">KK4</strain>
    </source>
</reference>
<dbReference type="RefSeq" id="WP_151894094.1">
    <property type="nucleotide sequence ID" value="NZ_BKCF01000002.1"/>
</dbReference>